<keyword evidence="2" id="KW-0001">2Fe-2S</keyword>
<dbReference type="RefSeq" id="WP_053043332.1">
    <property type="nucleotide sequence ID" value="NZ_CP059735.1"/>
</dbReference>
<dbReference type="GO" id="GO:0005506">
    <property type="term" value="F:iron ion binding"/>
    <property type="evidence" value="ECO:0007669"/>
    <property type="project" value="InterPro"/>
</dbReference>
<dbReference type="SUPFAM" id="SSF55961">
    <property type="entry name" value="Bet v1-like"/>
    <property type="match status" value="1"/>
</dbReference>
<dbReference type="Gene3D" id="2.102.10.10">
    <property type="entry name" value="Rieske [2Fe-2S] iron-sulphur domain"/>
    <property type="match status" value="1"/>
</dbReference>
<dbReference type="PRINTS" id="PR00090">
    <property type="entry name" value="RNGDIOXGNASE"/>
</dbReference>
<gene>
    <name evidence="8" type="ORF">SG35_019785</name>
</gene>
<keyword evidence="6" id="KW-0411">Iron-sulfur</keyword>
<keyword evidence="3" id="KW-0479">Metal-binding</keyword>
<dbReference type="KEGG" id="tact:SG35_019785"/>
<dbReference type="PANTHER" id="PTHR43756:SF5">
    <property type="entry name" value="CHOLINE MONOOXYGENASE, CHLOROPLASTIC"/>
    <property type="match status" value="1"/>
</dbReference>
<organism evidence="8 9">
    <name type="scientific">Thalassomonas actiniarum</name>
    <dbReference type="NCBI Taxonomy" id="485447"/>
    <lineage>
        <taxon>Bacteria</taxon>
        <taxon>Pseudomonadati</taxon>
        <taxon>Pseudomonadota</taxon>
        <taxon>Gammaproteobacteria</taxon>
        <taxon>Alteromonadales</taxon>
        <taxon>Colwelliaceae</taxon>
        <taxon>Thalassomonas</taxon>
    </lineage>
</organism>
<evidence type="ECO:0000256" key="5">
    <source>
        <dbReference type="ARBA" id="ARBA00023004"/>
    </source>
</evidence>
<name>A0AAE9YMB2_9GAMM</name>
<evidence type="ECO:0000256" key="1">
    <source>
        <dbReference type="ARBA" id="ARBA00001962"/>
    </source>
</evidence>
<dbReference type="PROSITE" id="PS51296">
    <property type="entry name" value="RIESKE"/>
    <property type="match status" value="1"/>
</dbReference>
<reference evidence="8 9" key="2">
    <citation type="journal article" date="2022" name="Mar. Drugs">
        <title>Bioassay-Guided Fractionation Leads to the Detection of Cholic Acid Generated by the Rare Thalassomonas sp.</title>
        <authorList>
            <person name="Pheiffer F."/>
            <person name="Schneider Y.K."/>
            <person name="Hansen E.H."/>
            <person name="Andersen J.H."/>
            <person name="Isaksson J."/>
            <person name="Busche T."/>
            <person name="R C."/>
            <person name="Kalinowski J."/>
            <person name="Zyl L.V."/>
            <person name="Trindade M."/>
        </authorList>
    </citation>
    <scope>NUCLEOTIDE SEQUENCE [LARGE SCALE GENOMIC DNA]</scope>
    <source>
        <strain evidence="8 9">A5K-106</strain>
    </source>
</reference>
<dbReference type="InterPro" id="IPR015879">
    <property type="entry name" value="Ring_hydroxy_dOase_asu_C_dom"/>
</dbReference>
<keyword evidence="4" id="KW-0560">Oxidoreductase</keyword>
<dbReference type="Pfam" id="PF00355">
    <property type="entry name" value="Rieske"/>
    <property type="match status" value="1"/>
</dbReference>
<dbReference type="CDD" id="cd03469">
    <property type="entry name" value="Rieske_RO_Alpha_N"/>
    <property type="match status" value="1"/>
</dbReference>
<evidence type="ECO:0000256" key="4">
    <source>
        <dbReference type="ARBA" id="ARBA00023002"/>
    </source>
</evidence>
<dbReference type="GO" id="GO:0051213">
    <property type="term" value="F:dioxygenase activity"/>
    <property type="evidence" value="ECO:0007669"/>
    <property type="project" value="UniProtKB-KW"/>
</dbReference>
<evidence type="ECO:0000259" key="7">
    <source>
        <dbReference type="PROSITE" id="PS51296"/>
    </source>
</evidence>
<evidence type="ECO:0000256" key="6">
    <source>
        <dbReference type="ARBA" id="ARBA00023014"/>
    </source>
</evidence>
<evidence type="ECO:0000256" key="2">
    <source>
        <dbReference type="ARBA" id="ARBA00022714"/>
    </source>
</evidence>
<dbReference type="Gene3D" id="3.90.380.10">
    <property type="entry name" value="Naphthalene 1,2-dioxygenase Alpha Subunit, Chain A, domain 1"/>
    <property type="match status" value="1"/>
</dbReference>
<dbReference type="PANTHER" id="PTHR43756">
    <property type="entry name" value="CHOLINE MONOOXYGENASE, CHLOROPLASTIC"/>
    <property type="match status" value="1"/>
</dbReference>
<dbReference type="Pfam" id="PF00848">
    <property type="entry name" value="Ring_hydroxyl_A"/>
    <property type="match status" value="1"/>
</dbReference>
<evidence type="ECO:0000313" key="9">
    <source>
        <dbReference type="Proteomes" id="UP000032568"/>
    </source>
</evidence>
<dbReference type="EMBL" id="CP059735">
    <property type="protein sequence ID" value="WDD97542.1"/>
    <property type="molecule type" value="Genomic_DNA"/>
</dbReference>
<accession>A0AAE9YMB2</accession>
<keyword evidence="9" id="KW-1185">Reference proteome</keyword>
<proteinExistence type="predicted"/>
<feature type="domain" description="Rieske" evidence="7">
    <location>
        <begin position="45"/>
        <end position="153"/>
    </location>
</feature>
<reference evidence="8 9" key="1">
    <citation type="journal article" date="2015" name="Genome Announc.">
        <title>Draft Genome Sequences of Marine Isolates of Thalassomonas viridans and Thalassomonas actiniarum.</title>
        <authorList>
            <person name="Olonade I."/>
            <person name="van Zyl L.J."/>
            <person name="Trindade M."/>
        </authorList>
    </citation>
    <scope>NUCLEOTIDE SEQUENCE [LARGE SCALE GENOMIC DNA]</scope>
    <source>
        <strain evidence="8 9">A5K-106</strain>
    </source>
</reference>
<dbReference type="InterPro" id="IPR036922">
    <property type="entry name" value="Rieske_2Fe-2S_sf"/>
</dbReference>
<keyword evidence="8" id="KW-0223">Dioxygenase</keyword>
<protein>
    <submittedName>
        <fullName evidence="8">Aromatic ring-hydroxylating dioxygenase subunit alpha</fullName>
    </submittedName>
</protein>
<keyword evidence="5" id="KW-0408">Iron</keyword>
<dbReference type="SUPFAM" id="SSF50022">
    <property type="entry name" value="ISP domain"/>
    <property type="match status" value="1"/>
</dbReference>
<dbReference type="InterPro" id="IPR001663">
    <property type="entry name" value="Rng_hydr_dOase-A"/>
</dbReference>
<comment type="cofactor">
    <cofactor evidence="1">
        <name>Fe cation</name>
        <dbReference type="ChEBI" id="CHEBI:24875"/>
    </cofactor>
</comment>
<dbReference type="InterPro" id="IPR017941">
    <property type="entry name" value="Rieske_2Fe-2S"/>
</dbReference>
<sequence>MKELLSCYRQEARASMLEAQALPFGVYHDKGVFELECDKIFRKDWVFVCAEQAIAAPGRYYALELAGEAIVVIRGQDKKLRAMSNNCRHRGTPLLDTGFGELAGNISCPYHAWSYDDKGNFKGAPMPGKVSIDKQKHCLPQFRLESWYGLLFINLDMQAPPLAERFKGIAAYTGIYQPERFDSYSGGEDEHWQANWKVAMENALEGYHVFKVHQESLETTAPTKLAYYVAGSASWTITGGQLVDNAGKLAKWLRGKYPRAYDHYQLIILPPSLALVLDYDSMSWIHVLPDGPESSVIRSGAIFPKSMFKEDQQSKAFTRAFFKEDKWICERVQKGMHSKIGKGGKLVEMERSVVDFHQYLAAKLFATDTDEFFEGENAALFKTE</sequence>
<evidence type="ECO:0000256" key="3">
    <source>
        <dbReference type="ARBA" id="ARBA00022723"/>
    </source>
</evidence>
<dbReference type="Proteomes" id="UP000032568">
    <property type="component" value="Chromosome"/>
</dbReference>
<dbReference type="GO" id="GO:0051537">
    <property type="term" value="F:2 iron, 2 sulfur cluster binding"/>
    <property type="evidence" value="ECO:0007669"/>
    <property type="project" value="UniProtKB-KW"/>
</dbReference>
<evidence type="ECO:0000313" key="8">
    <source>
        <dbReference type="EMBL" id="WDD97542.1"/>
    </source>
</evidence>
<dbReference type="AlphaFoldDB" id="A0AAE9YMB2"/>